<name>A0AAD6JAC1_9ROSI</name>
<dbReference type="AlphaFoldDB" id="A0AAD6JAC1"/>
<dbReference type="Proteomes" id="UP001162972">
    <property type="component" value="Chromosome 14"/>
</dbReference>
<sequence length="41" mass="4666">MFCETSVPVLLLLSPISFLSSNSMVSSSKFCWENKRLRGRD</sequence>
<feature type="signal peptide" evidence="1">
    <location>
        <begin position="1"/>
        <end position="21"/>
    </location>
</feature>
<protein>
    <submittedName>
        <fullName evidence="2">Uncharacterized protein</fullName>
    </submittedName>
</protein>
<dbReference type="EMBL" id="JAPFFJ010000019">
    <property type="protein sequence ID" value="KAJ6401042.1"/>
    <property type="molecule type" value="Genomic_DNA"/>
</dbReference>
<keyword evidence="1" id="KW-0732">Signal</keyword>
<organism evidence="2 3">
    <name type="scientific">Salix udensis</name>
    <dbReference type="NCBI Taxonomy" id="889485"/>
    <lineage>
        <taxon>Eukaryota</taxon>
        <taxon>Viridiplantae</taxon>
        <taxon>Streptophyta</taxon>
        <taxon>Embryophyta</taxon>
        <taxon>Tracheophyta</taxon>
        <taxon>Spermatophyta</taxon>
        <taxon>Magnoliopsida</taxon>
        <taxon>eudicotyledons</taxon>
        <taxon>Gunneridae</taxon>
        <taxon>Pentapetalae</taxon>
        <taxon>rosids</taxon>
        <taxon>fabids</taxon>
        <taxon>Malpighiales</taxon>
        <taxon>Salicaceae</taxon>
        <taxon>Saliceae</taxon>
        <taxon>Salix</taxon>
    </lineage>
</organism>
<gene>
    <name evidence="2" type="ORF">OIU84_016456</name>
</gene>
<evidence type="ECO:0000313" key="3">
    <source>
        <dbReference type="Proteomes" id="UP001162972"/>
    </source>
</evidence>
<reference evidence="2 3" key="1">
    <citation type="journal article" date="2023" name="Int. J. Mol. Sci.">
        <title>De Novo Assembly and Annotation of 11 Diverse Shrub Willow (Salix) Genomes Reveals Novel Gene Organization in Sex-Linked Regions.</title>
        <authorList>
            <person name="Hyden B."/>
            <person name="Feng K."/>
            <person name="Yates T.B."/>
            <person name="Jawdy S."/>
            <person name="Cereghino C."/>
            <person name="Smart L.B."/>
            <person name="Muchero W."/>
        </authorList>
    </citation>
    <scope>NUCLEOTIDE SEQUENCE [LARGE SCALE GENOMIC DNA]</scope>
    <source>
        <tissue evidence="2">Shoot tip</tissue>
    </source>
</reference>
<keyword evidence="3" id="KW-1185">Reference proteome</keyword>
<feature type="chain" id="PRO_5042030890" evidence="1">
    <location>
        <begin position="22"/>
        <end position="41"/>
    </location>
</feature>
<evidence type="ECO:0000313" key="2">
    <source>
        <dbReference type="EMBL" id="KAJ6401042.1"/>
    </source>
</evidence>
<evidence type="ECO:0000256" key="1">
    <source>
        <dbReference type="SAM" id="SignalP"/>
    </source>
</evidence>
<proteinExistence type="predicted"/>
<comment type="caution">
    <text evidence="2">The sequence shown here is derived from an EMBL/GenBank/DDBJ whole genome shotgun (WGS) entry which is preliminary data.</text>
</comment>
<accession>A0AAD6JAC1</accession>